<dbReference type="EMBL" id="JBBKZT010000014">
    <property type="protein sequence ID" value="MEJ8850282.1"/>
    <property type="molecule type" value="Genomic_DNA"/>
</dbReference>
<name>A0ABU8WUU6_9BURK</name>
<gene>
    <name evidence="1" type="ORF">WKW82_26840</name>
</gene>
<dbReference type="SUPFAM" id="SSF52540">
    <property type="entry name" value="P-loop containing nucleoside triphosphate hydrolases"/>
    <property type="match status" value="1"/>
</dbReference>
<dbReference type="NCBIfam" id="NF006743">
    <property type="entry name" value="PRK09270.1-2"/>
    <property type="match status" value="1"/>
</dbReference>
<sequence length="215" mass="23317">MNDTPPLPALPADALARLHALLTSGQRKLLGLIGAPGAGKSTLAAALLEAVGADRAQVVPMDGFHLANVELQRLGRATRKGAPDTFDSAGYVALLQRLREQRADGDIVYAPEFRREIEEPIAGAIAVLPSTQLVITEGNYLLHDVGPWAGAGRLLDEAWYVDIDDAVREERLVRRHQQFGRSAEEARAWVESTDAPNARLIAATRTRAHHVLAWS</sequence>
<reference evidence="1 2" key="1">
    <citation type="submission" date="2024-03" db="EMBL/GenBank/DDBJ databases">
        <title>Novel species of the genus Variovorax.</title>
        <authorList>
            <person name="Liu Q."/>
            <person name="Xin Y.-H."/>
        </authorList>
    </citation>
    <scope>NUCLEOTIDE SEQUENCE [LARGE SCALE GENOMIC DNA]</scope>
    <source>
        <strain evidence="1 2">KACC 18900</strain>
    </source>
</reference>
<proteinExistence type="predicted"/>
<evidence type="ECO:0000313" key="1">
    <source>
        <dbReference type="EMBL" id="MEJ8850282.1"/>
    </source>
</evidence>
<dbReference type="PANTHER" id="PTHR10285">
    <property type="entry name" value="URIDINE KINASE"/>
    <property type="match status" value="1"/>
</dbReference>
<keyword evidence="1" id="KW-0808">Transferase</keyword>
<dbReference type="Proteomes" id="UP001385892">
    <property type="component" value="Unassembled WGS sequence"/>
</dbReference>
<dbReference type="GO" id="GO:0016301">
    <property type="term" value="F:kinase activity"/>
    <property type="evidence" value="ECO:0007669"/>
    <property type="project" value="UniProtKB-KW"/>
</dbReference>
<dbReference type="Gene3D" id="3.40.50.300">
    <property type="entry name" value="P-loop containing nucleotide triphosphate hydrolases"/>
    <property type="match status" value="2"/>
</dbReference>
<evidence type="ECO:0000313" key="2">
    <source>
        <dbReference type="Proteomes" id="UP001385892"/>
    </source>
</evidence>
<comment type="caution">
    <text evidence="1">The sequence shown here is derived from an EMBL/GenBank/DDBJ whole genome shotgun (WGS) entry which is preliminary data.</text>
</comment>
<organism evidence="1 2">
    <name type="scientific">Variovorax rhizosphaerae</name>
    <dbReference type="NCBI Taxonomy" id="1836200"/>
    <lineage>
        <taxon>Bacteria</taxon>
        <taxon>Pseudomonadati</taxon>
        <taxon>Pseudomonadota</taxon>
        <taxon>Betaproteobacteria</taxon>
        <taxon>Burkholderiales</taxon>
        <taxon>Comamonadaceae</taxon>
        <taxon>Variovorax</taxon>
    </lineage>
</organism>
<keyword evidence="1" id="KW-0418">Kinase</keyword>
<protein>
    <submittedName>
        <fullName evidence="1">Nucleoside/nucleotide kinase family protein</fullName>
    </submittedName>
</protein>
<accession>A0ABU8WUU6</accession>
<dbReference type="InterPro" id="IPR027417">
    <property type="entry name" value="P-loop_NTPase"/>
</dbReference>
<dbReference type="RefSeq" id="WP_340345565.1">
    <property type="nucleotide sequence ID" value="NZ_JBBKZT010000014.1"/>
</dbReference>
<keyword evidence="2" id="KW-1185">Reference proteome</keyword>